<dbReference type="Pfam" id="PF00925">
    <property type="entry name" value="GTP_cyclohydro2"/>
    <property type="match status" value="1"/>
</dbReference>
<keyword evidence="7 9" id="KW-0342">GTP-binding</keyword>
<dbReference type="STRING" id="1121942.SAMN02745148_02213"/>
<proteinExistence type="inferred from homology"/>
<dbReference type="GO" id="GO:0009231">
    <property type="term" value="P:riboflavin biosynthetic process"/>
    <property type="evidence" value="ECO:0007669"/>
    <property type="project" value="UniProtKB-UniRule"/>
</dbReference>
<feature type="active site" description="Nucleophile" evidence="9">
    <location>
        <position position="141"/>
    </location>
</feature>
<evidence type="ECO:0000256" key="3">
    <source>
        <dbReference type="ARBA" id="ARBA00022723"/>
    </source>
</evidence>
<gene>
    <name evidence="9" type="primary">ribA</name>
    <name evidence="11" type="ORF">SAMN02745148_02213</name>
</gene>
<dbReference type="NCBIfam" id="TIGR00505">
    <property type="entry name" value="ribA"/>
    <property type="match status" value="1"/>
</dbReference>
<feature type="active site" description="Proton acceptor" evidence="9">
    <location>
        <position position="139"/>
    </location>
</feature>
<evidence type="ECO:0000256" key="9">
    <source>
        <dbReference type="HAMAP-Rule" id="MF_00179"/>
    </source>
</evidence>
<feature type="binding site" evidence="9">
    <location>
        <begin position="105"/>
        <end position="107"/>
    </location>
    <ligand>
        <name>GTP</name>
        <dbReference type="ChEBI" id="CHEBI:37565"/>
    </ligand>
</feature>
<dbReference type="Gene3D" id="3.40.50.10990">
    <property type="entry name" value="GTP cyclohydrolase II"/>
    <property type="match status" value="1"/>
</dbReference>
<dbReference type="AlphaFoldDB" id="A0A1M5ACU8"/>
<dbReference type="PANTHER" id="PTHR21327">
    <property type="entry name" value="GTP CYCLOHYDROLASE II-RELATED"/>
    <property type="match status" value="1"/>
</dbReference>
<evidence type="ECO:0000256" key="5">
    <source>
        <dbReference type="ARBA" id="ARBA00022801"/>
    </source>
</evidence>
<dbReference type="InterPro" id="IPR000926">
    <property type="entry name" value="RibA"/>
</dbReference>
<evidence type="ECO:0000313" key="12">
    <source>
        <dbReference type="Proteomes" id="UP000184346"/>
    </source>
</evidence>
<keyword evidence="6 9" id="KW-0862">Zinc</keyword>
<evidence type="ECO:0000256" key="8">
    <source>
        <dbReference type="ARBA" id="ARBA00049295"/>
    </source>
</evidence>
<keyword evidence="4 9" id="KW-0547">Nucleotide-binding</keyword>
<evidence type="ECO:0000256" key="1">
    <source>
        <dbReference type="ARBA" id="ARBA00004853"/>
    </source>
</evidence>
<dbReference type="GO" id="GO:0005525">
    <property type="term" value="F:GTP binding"/>
    <property type="evidence" value="ECO:0007669"/>
    <property type="project" value="UniProtKB-KW"/>
</dbReference>
<comment type="function">
    <text evidence="9">Catalyzes the conversion of GTP to 2,5-diamino-6-ribosylamino-4(3H)-pyrimidinone 5'-phosphate (DARP), formate and pyrophosphate.</text>
</comment>
<evidence type="ECO:0000256" key="7">
    <source>
        <dbReference type="ARBA" id="ARBA00023134"/>
    </source>
</evidence>
<feature type="binding site" evidence="9">
    <location>
        <position position="80"/>
    </location>
    <ligand>
        <name>Zn(2+)</name>
        <dbReference type="ChEBI" id="CHEBI:29105"/>
        <note>catalytic</note>
    </ligand>
</feature>
<feature type="binding site" evidence="9">
    <location>
        <position position="167"/>
    </location>
    <ligand>
        <name>GTP</name>
        <dbReference type="ChEBI" id="CHEBI:37565"/>
    </ligand>
</feature>
<dbReference type="EC" id="3.5.4.25" evidence="9"/>
<dbReference type="UniPathway" id="UPA00275">
    <property type="reaction ID" value="UER00400"/>
</dbReference>
<keyword evidence="5 9" id="KW-0378">Hydrolase</keyword>
<dbReference type="InterPro" id="IPR032677">
    <property type="entry name" value="GTP_cyclohydro_II"/>
</dbReference>
<feature type="binding site" evidence="9">
    <location>
        <position position="78"/>
    </location>
    <ligand>
        <name>Zn(2+)</name>
        <dbReference type="ChEBI" id="CHEBI:29105"/>
        <note>catalytic</note>
    </ligand>
</feature>
<dbReference type="InterPro" id="IPR036144">
    <property type="entry name" value="RibA-like_sf"/>
</dbReference>
<dbReference type="SUPFAM" id="SSF142695">
    <property type="entry name" value="RibA-like"/>
    <property type="match status" value="1"/>
</dbReference>
<feature type="binding site" evidence="9">
    <location>
        <position position="67"/>
    </location>
    <ligand>
        <name>Zn(2+)</name>
        <dbReference type="ChEBI" id="CHEBI:29105"/>
        <note>catalytic</note>
    </ligand>
</feature>
<sequence length="224" mass="24760">MATQGHARLPRFNVTIRFIAASKLPTPWATFTMHGFEDEATGKDHVALTLGDVADGAPVLGRVHSECLTGDALFSMRCDCGYQLQEALKRIALEGRGVLLYLRQEGRGIGLLNKIRAYHLQDQGFDTVEANEHLGFGADLRRYDLCVPMLEHLGVAALKLMTNNPRKVDALTRDGVTITERLPLTTGLNPHNEQYLSTKAGKLGHLMALDDFTQASDEDKHRQP</sequence>
<comment type="pathway">
    <text evidence="1 9">Cofactor biosynthesis; riboflavin biosynthesis; 5-amino-6-(D-ribitylamino)uracil from GTP: step 1/4.</text>
</comment>
<comment type="similarity">
    <text evidence="9">Belongs to the GTP cyclohydrolase II family.</text>
</comment>
<feature type="domain" description="GTP cyclohydrolase II" evidence="10">
    <location>
        <begin position="21"/>
        <end position="183"/>
    </location>
</feature>
<dbReference type="GO" id="GO:0005829">
    <property type="term" value="C:cytosol"/>
    <property type="evidence" value="ECO:0007669"/>
    <property type="project" value="TreeGrafter"/>
</dbReference>
<feature type="binding site" evidence="9">
    <location>
        <position position="162"/>
    </location>
    <ligand>
        <name>GTP</name>
        <dbReference type="ChEBI" id="CHEBI:37565"/>
    </ligand>
</feature>
<keyword evidence="3 9" id="KW-0479">Metal-binding</keyword>
<dbReference type="FunFam" id="3.40.50.10990:FF:000002">
    <property type="entry name" value="GTP cyclohydrolase-2"/>
    <property type="match status" value="1"/>
</dbReference>
<dbReference type="PANTHER" id="PTHR21327:SF18">
    <property type="entry name" value="3,4-DIHYDROXY-2-BUTANONE 4-PHOSPHATE SYNTHASE"/>
    <property type="match status" value="1"/>
</dbReference>
<dbReference type="EMBL" id="FQUJ01000009">
    <property type="protein sequence ID" value="SHF28120.1"/>
    <property type="molecule type" value="Genomic_DNA"/>
</dbReference>
<feature type="binding site" evidence="9">
    <location>
        <position position="83"/>
    </location>
    <ligand>
        <name>GTP</name>
        <dbReference type="ChEBI" id="CHEBI:37565"/>
    </ligand>
</feature>
<keyword evidence="12" id="KW-1185">Reference proteome</keyword>
<evidence type="ECO:0000256" key="4">
    <source>
        <dbReference type="ARBA" id="ARBA00022741"/>
    </source>
</evidence>
<evidence type="ECO:0000313" key="11">
    <source>
        <dbReference type="EMBL" id="SHF28120.1"/>
    </source>
</evidence>
<feature type="binding site" evidence="9">
    <location>
        <begin position="62"/>
        <end position="66"/>
    </location>
    <ligand>
        <name>GTP</name>
        <dbReference type="ChEBI" id="CHEBI:37565"/>
    </ligand>
</feature>
<dbReference type="GO" id="GO:0003935">
    <property type="term" value="F:GTP cyclohydrolase II activity"/>
    <property type="evidence" value="ECO:0007669"/>
    <property type="project" value="UniProtKB-UniRule"/>
</dbReference>
<organism evidence="11 12">
    <name type="scientific">Modicisalibacter ilicicola DSM 19980</name>
    <dbReference type="NCBI Taxonomy" id="1121942"/>
    <lineage>
        <taxon>Bacteria</taxon>
        <taxon>Pseudomonadati</taxon>
        <taxon>Pseudomonadota</taxon>
        <taxon>Gammaproteobacteria</taxon>
        <taxon>Oceanospirillales</taxon>
        <taxon>Halomonadaceae</taxon>
        <taxon>Modicisalibacter</taxon>
    </lineage>
</organism>
<keyword evidence="2 9" id="KW-0686">Riboflavin biosynthesis</keyword>
<evidence type="ECO:0000256" key="6">
    <source>
        <dbReference type="ARBA" id="ARBA00022833"/>
    </source>
</evidence>
<reference evidence="11 12" key="1">
    <citation type="submission" date="2016-11" db="EMBL/GenBank/DDBJ databases">
        <authorList>
            <person name="Jaros S."/>
            <person name="Januszkiewicz K."/>
            <person name="Wedrychowicz H."/>
        </authorList>
    </citation>
    <scope>NUCLEOTIDE SEQUENCE [LARGE SCALE GENOMIC DNA]</scope>
    <source>
        <strain evidence="11 12">DSM 19980</strain>
    </source>
</reference>
<dbReference type="Proteomes" id="UP000184346">
    <property type="component" value="Unassembled WGS sequence"/>
</dbReference>
<comment type="cofactor">
    <cofactor evidence="9">
        <name>Zn(2+)</name>
        <dbReference type="ChEBI" id="CHEBI:29105"/>
    </cofactor>
    <text evidence="9">Binds 1 zinc ion per subunit.</text>
</comment>
<evidence type="ECO:0000256" key="2">
    <source>
        <dbReference type="ARBA" id="ARBA00022619"/>
    </source>
</evidence>
<dbReference type="HAMAP" id="MF_00179">
    <property type="entry name" value="RibA"/>
    <property type="match status" value="1"/>
</dbReference>
<dbReference type="GO" id="GO:0008270">
    <property type="term" value="F:zinc ion binding"/>
    <property type="evidence" value="ECO:0007669"/>
    <property type="project" value="UniProtKB-UniRule"/>
</dbReference>
<protein>
    <recommendedName>
        <fullName evidence="9">GTP cyclohydrolase-2</fullName>
        <ecNumber evidence="9">3.5.4.25</ecNumber>
    </recommendedName>
    <alternativeName>
        <fullName evidence="9">GTP cyclohydrolase II</fullName>
    </alternativeName>
</protein>
<name>A0A1M5ACU8_9GAMM</name>
<dbReference type="NCBIfam" id="NF001591">
    <property type="entry name" value="PRK00393.1"/>
    <property type="match status" value="1"/>
</dbReference>
<accession>A0A1M5ACU8</accession>
<evidence type="ECO:0000259" key="10">
    <source>
        <dbReference type="Pfam" id="PF00925"/>
    </source>
</evidence>
<comment type="catalytic activity">
    <reaction evidence="8 9">
        <text>GTP + 4 H2O = 2,5-diamino-6-hydroxy-4-(5-phosphoribosylamino)-pyrimidine + formate + 2 phosphate + 3 H(+)</text>
        <dbReference type="Rhea" id="RHEA:23704"/>
        <dbReference type="ChEBI" id="CHEBI:15377"/>
        <dbReference type="ChEBI" id="CHEBI:15378"/>
        <dbReference type="ChEBI" id="CHEBI:15740"/>
        <dbReference type="ChEBI" id="CHEBI:37565"/>
        <dbReference type="ChEBI" id="CHEBI:43474"/>
        <dbReference type="ChEBI" id="CHEBI:58614"/>
        <dbReference type="EC" id="3.5.4.25"/>
    </reaction>
</comment>
<feature type="binding site" evidence="9">
    <location>
        <position position="127"/>
    </location>
    <ligand>
        <name>GTP</name>
        <dbReference type="ChEBI" id="CHEBI:37565"/>
    </ligand>
</feature>
<dbReference type="CDD" id="cd00641">
    <property type="entry name" value="GTP_cyclohydro2"/>
    <property type="match status" value="1"/>
</dbReference>